<feature type="transmembrane region" description="Helical" evidence="6">
    <location>
        <begin position="204"/>
        <end position="221"/>
    </location>
</feature>
<comment type="similarity">
    <text evidence="2">Belongs to the TerC family.</text>
</comment>
<feature type="transmembrane region" description="Helical" evidence="6">
    <location>
        <begin position="170"/>
        <end position="192"/>
    </location>
</feature>
<evidence type="ECO:0000313" key="8">
    <source>
        <dbReference type="Proteomes" id="UP000036503"/>
    </source>
</evidence>
<feature type="transmembrane region" description="Helical" evidence="6">
    <location>
        <begin position="48"/>
        <end position="69"/>
    </location>
</feature>
<dbReference type="NCBIfam" id="TIGR03717">
    <property type="entry name" value="R_switched_YjbE"/>
    <property type="match status" value="1"/>
</dbReference>
<name>A0A0J6WV73_9FIRM</name>
<evidence type="ECO:0000256" key="1">
    <source>
        <dbReference type="ARBA" id="ARBA00004141"/>
    </source>
</evidence>
<dbReference type="EMBL" id="LEKT01000050">
    <property type="protein sequence ID" value="KMO85697.1"/>
    <property type="molecule type" value="Genomic_DNA"/>
</dbReference>
<dbReference type="AlphaFoldDB" id="A0A0J6WV73"/>
<evidence type="ECO:0000256" key="4">
    <source>
        <dbReference type="ARBA" id="ARBA00022989"/>
    </source>
</evidence>
<feature type="transmembrane region" description="Helical" evidence="6">
    <location>
        <begin position="141"/>
        <end position="163"/>
    </location>
</feature>
<dbReference type="RefSeq" id="WP_048515131.1">
    <property type="nucleotide sequence ID" value="NZ_FUXD01000040.1"/>
</dbReference>
<dbReference type="Proteomes" id="UP000036503">
    <property type="component" value="Unassembled WGS sequence"/>
</dbReference>
<evidence type="ECO:0000256" key="6">
    <source>
        <dbReference type="SAM" id="Phobius"/>
    </source>
</evidence>
<feature type="transmembrane region" description="Helical" evidence="6">
    <location>
        <begin position="12"/>
        <end position="36"/>
    </location>
</feature>
<evidence type="ECO:0000256" key="2">
    <source>
        <dbReference type="ARBA" id="ARBA00007511"/>
    </source>
</evidence>
<dbReference type="GO" id="GO:0016020">
    <property type="term" value="C:membrane"/>
    <property type="evidence" value="ECO:0007669"/>
    <property type="project" value="UniProtKB-SubCell"/>
</dbReference>
<accession>A0A0J6WV73</accession>
<dbReference type="FunCoup" id="A0A0J6WV73">
    <property type="interactions" value="2"/>
</dbReference>
<comment type="caution">
    <text evidence="7">The sequence shown here is derived from an EMBL/GenBank/DDBJ whole genome shotgun (WGS) entry which is preliminary data.</text>
</comment>
<feature type="transmembrane region" description="Helical" evidence="6">
    <location>
        <begin position="75"/>
        <end position="94"/>
    </location>
</feature>
<keyword evidence="3 6" id="KW-0812">Transmembrane</keyword>
<sequence length="233" mass="24970">MEALEAQLVFDIWIVVQVILIDLALGGDNSIVIGMAARNLPHHLQRKAILYGTAGAIVLRFIMAAIVVWLLQIPFLKTIGGILLVLIGIKLIGAHEETENIHVKAKDSLWGAIRTIILADALMSLDNVLGIVGATGGHMGLLLFGMLISVPVIIFGSTVVVKVMTRFPILIYIGGGILGWAAGGMLATDQYLAVYFSHAADNELILKLGMTVIALGGGFVWKHIHNHPKKATC</sequence>
<comment type="subcellular location">
    <subcellularLocation>
        <location evidence="1">Membrane</location>
        <topology evidence="1">Multi-pass membrane protein</topology>
    </subcellularLocation>
</comment>
<dbReference type="OrthoDB" id="5295733at2"/>
<keyword evidence="5 6" id="KW-0472">Membrane</keyword>
<dbReference type="PANTHER" id="PTHR30238:SF4">
    <property type="entry name" value="SLL1022 PROTEIN"/>
    <property type="match status" value="1"/>
</dbReference>
<dbReference type="PANTHER" id="PTHR30238">
    <property type="entry name" value="MEMBRANE BOUND PREDICTED REDOX MODULATOR"/>
    <property type="match status" value="1"/>
</dbReference>
<dbReference type="PATRIC" id="fig|1122219.3.peg.2426"/>
<dbReference type="InterPro" id="IPR022301">
    <property type="entry name" value="Integral_membrane_YjbE"/>
</dbReference>
<protein>
    <submittedName>
        <fullName evidence="7">Membrane protein</fullName>
    </submittedName>
</protein>
<keyword evidence="4 6" id="KW-1133">Transmembrane helix</keyword>
<evidence type="ECO:0000313" key="7">
    <source>
        <dbReference type="EMBL" id="KMO85697.1"/>
    </source>
</evidence>
<evidence type="ECO:0000256" key="3">
    <source>
        <dbReference type="ARBA" id="ARBA00022692"/>
    </source>
</evidence>
<dbReference type="InParanoid" id="A0A0J6WV73"/>
<dbReference type="InterPro" id="IPR005496">
    <property type="entry name" value="Integral_membrane_TerC"/>
</dbReference>
<gene>
    <name evidence="7" type="ORF">AB840_12255</name>
</gene>
<proteinExistence type="inferred from homology"/>
<keyword evidence="8" id="KW-1185">Reference proteome</keyword>
<evidence type="ECO:0000256" key="5">
    <source>
        <dbReference type="ARBA" id="ARBA00023136"/>
    </source>
</evidence>
<reference evidence="7 8" key="1">
    <citation type="submission" date="2015-06" db="EMBL/GenBank/DDBJ databases">
        <title>Draft genome sequence of beer spoilage bacterium Megasphaera cerevisiae type strain 20462.</title>
        <authorList>
            <person name="Kutumbaka K."/>
            <person name="Pasmowitz J."/>
            <person name="Mategko J."/>
            <person name="Reyes D."/>
            <person name="Friedrich A."/>
            <person name="Han S."/>
            <person name="Martens-Habbena W."/>
            <person name="Neal-McKinney J."/>
            <person name="Janagama H.K."/>
            <person name="Nadala C."/>
            <person name="Samadpour M."/>
        </authorList>
    </citation>
    <scope>NUCLEOTIDE SEQUENCE [LARGE SCALE GENOMIC DNA]</scope>
    <source>
        <strain evidence="7 8">DSM 20462</strain>
    </source>
</reference>
<dbReference type="Pfam" id="PF03741">
    <property type="entry name" value="TerC"/>
    <property type="match status" value="1"/>
</dbReference>
<organism evidence="7 8">
    <name type="scientific">Megasphaera cerevisiae DSM 20462</name>
    <dbReference type="NCBI Taxonomy" id="1122219"/>
    <lineage>
        <taxon>Bacteria</taxon>
        <taxon>Bacillati</taxon>
        <taxon>Bacillota</taxon>
        <taxon>Negativicutes</taxon>
        <taxon>Veillonellales</taxon>
        <taxon>Veillonellaceae</taxon>
        <taxon>Megasphaera</taxon>
    </lineage>
</organism>